<dbReference type="GO" id="GO:0048367">
    <property type="term" value="P:shoot system development"/>
    <property type="evidence" value="ECO:0007669"/>
    <property type="project" value="InterPro"/>
</dbReference>
<name>A0AAD4NZV7_PERFH</name>
<sequence length="230" mass="25873">MDELTHSPSTQQSIKQARSIDDLLELLDSCSNIRELAQMMRENIQALQSALRRRGGAEYSGIQNDVASYISCRKKMNKCIKRSLKALKNSENEMINASMNLVHEESFINRVLREVYGLTIAIFKRALLFFSTSPAAVKSGGWNLVSRLMLSKAVDHSVVSEVGCVDFAVSNLQGRVKNGDSKIDVDHKQMLQRSLQNLDSCVEGIEEGLGRMYRRLLQTRVDLLNIVTNH</sequence>
<accession>A0AAD4NZV7</accession>
<protein>
    <submittedName>
        <fullName evidence="1">Uncharacterized protein</fullName>
    </submittedName>
</protein>
<proteinExistence type="predicted"/>
<dbReference type="PANTHER" id="PTHR33070:SF120">
    <property type="entry name" value="EXPRESSED PROTEIN"/>
    <property type="match status" value="1"/>
</dbReference>
<comment type="caution">
    <text evidence="1">The sequence shown here is derived from an EMBL/GenBank/DDBJ whole genome shotgun (WGS) entry which is preliminary data.</text>
</comment>
<dbReference type="Pfam" id="PF03087">
    <property type="entry name" value="BPS1"/>
    <property type="match status" value="1"/>
</dbReference>
<dbReference type="InterPro" id="IPR004320">
    <property type="entry name" value="BPS1_pln"/>
</dbReference>
<evidence type="ECO:0000313" key="1">
    <source>
        <dbReference type="EMBL" id="KAH6821379.1"/>
    </source>
</evidence>
<organism evidence="1 2">
    <name type="scientific">Perilla frutescens var. hirtella</name>
    <name type="common">Perilla citriodora</name>
    <name type="synonym">Perilla setoyensis</name>
    <dbReference type="NCBI Taxonomy" id="608512"/>
    <lineage>
        <taxon>Eukaryota</taxon>
        <taxon>Viridiplantae</taxon>
        <taxon>Streptophyta</taxon>
        <taxon>Embryophyta</taxon>
        <taxon>Tracheophyta</taxon>
        <taxon>Spermatophyta</taxon>
        <taxon>Magnoliopsida</taxon>
        <taxon>eudicotyledons</taxon>
        <taxon>Gunneridae</taxon>
        <taxon>Pentapetalae</taxon>
        <taxon>asterids</taxon>
        <taxon>lamiids</taxon>
        <taxon>Lamiales</taxon>
        <taxon>Lamiaceae</taxon>
        <taxon>Nepetoideae</taxon>
        <taxon>Elsholtzieae</taxon>
        <taxon>Perilla</taxon>
    </lineage>
</organism>
<dbReference type="EMBL" id="SDAM02002107">
    <property type="protein sequence ID" value="KAH6821379.1"/>
    <property type="molecule type" value="Genomic_DNA"/>
</dbReference>
<gene>
    <name evidence="1" type="ORF">C2S53_006210</name>
</gene>
<keyword evidence="2" id="KW-1185">Reference proteome</keyword>
<dbReference type="Proteomes" id="UP001190926">
    <property type="component" value="Unassembled WGS sequence"/>
</dbReference>
<dbReference type="GO" id="GO:0048364">
    <property type="term" value="P:root development"/>
    <property type="evidence" value="ECO:0007669"/>
    <property type="project" value="InterPro"/>
</dbReference>
<dbReference type="AlphaFoldDB" id="A0AAD4NZV7"/>
<dbReference type="PANTHER" id="PTHR33070">
    <property type="entry name" value="OS06G0725500 PROTEIN"/>
    <property type="match status" value="1"/>
</dbReference>
<reference evidence="1 2" key="1">
    <citation type="journal article" date="2021" name="Nat. Commun.">
        <title>Incipient diploidization of the medicinal plant Perilla within 10,000 years.</title>
        <authorList>
            <person name="Zhang Y."/>
            <person name="Shen Q."/>
            <person name="Leng L."/>
            <person name="Zhang D."/>
            <person name="Chen S."/>
            <person name="Shi Y."/>
            <person name="Ning Z."/>
            <person name="Chen S."/>
        </authorList>
    </citation>
    <scope>NUCLEOTIDE SEQUENCE [LARGE SCALE GENOMIC DNA]</scope>
    <source>
        <strain evidence="2">cv. PC099</strain>
    </source>
</reference>
<evidence type="ECO:0000313" key="2">
    <source>
        <dbReference type="Proteomes" id="UP001190926"/>
    </source>
</evidence>